<evidence type="ECO:0000313" key="2">
    <source>
        <dbReference type="EMBL" id="CAF1025958.1"/>
    </source>
</evidence>
<organism evidence="2 5">
    <name type="scientific">Adineta steineri</name>
    <dbReference type="NCBI Taxonomy" id="433720"/>
    <lineage>
        <taxon>Eukaryota</taxon>
        <taxon>Metazoa</taxon>
        <taxon>Spiralia</taxon>
        <taxon>Gnathifera</taxon>
        <taxon>Rotifera</taxon>
        <taxon>Eurotatoria</taxon>
        <taxon>Bdelloidea</taxon>
        <taxon>Adinetida</taxon>
        <taxon>Adinetidae</taxon>
        <taxon>Adineta</taxon>
    </lineage>
</organism>
<dbReference type="CDD" id="cd00116">
    <property type="entry name" value="LRR_RI"/>
    <property type="match status" value="1"/>
</dbReference>
<evidence type="ECO:0000259" key="1">
    <source>
        <dbReference type="PROSITE" id="PS50181"/>
    </source>
</evidence>
<protein>
    <recommendedName>
        <fullName evidence="1">F-box domain-containing protein</fullName>
    </recommendedName>
</protein>
<dbReference type="EMBL" id="CAJNOM010000377">
    <property type="protein sequence ID" value="CAF1403518.1"/>
    <property type="molecule type" value="Genomic_DNA"/>
</dbReference>
<accession>A0A814IMI0</accession>
<gene>
    <name evidence="2" type="ORF">BJG266_LOCUS17260</name>
    <name evidence="3" type="ORF">QVE165_LOCUS36942</name>
</gene>
<sequence>MSSICLLDFPVEIFHRTFDYLDTPTIIRSLRCVCRQLNKIVNIYNRYEIDLTLFTKVQCEFILQSIRCENIISLIFSADFKEQSDKADFLLTILNIQQFSCLRSLTLLHINKNELDRFLPCIINFSLISLSIQLSDFFQTASLSSLSTAISQRKLRKLHIFNGHNLIQILPWPVDCKLNHLTITSCTDQEYRSILEHSPLLRTFVMEYCLVIDTIPSVKSTYLQLTSLVMNYSSLSFGQLNYLLSLTPSLVHLKIINHTCYFSSLFDGNRWEELIQSKLRLLKNFQFCFRHTIRKLNSTFCTNLHSIIKQYRTPFWLDIKRWFVIADCIMRSSSCEIILYTIPITIGDFNILIRCKAFPINDLCYFTKNFSNENNHDIQEDKTLIELNLENSNKISKDMIYLACALKHNTTIVTLNLNNNNIEREGLQYLIDALENNMTITTLSMDGNQIGAQGVQHLAESLQNNTTIRTLSIRGNQIGDEGARHLSYGLQNNRTLTTLRISRNQFGDEGLRHLTNALQHSTTLTIFNYEDNYISNDGIQHLCDVFRKNTSLHTLELGSNQIDVSKVQHLANMLEDNMTLTTLSLRDNDLSSNGTEYLANALQKNTTLRILNLRLNHIDDNGAEYLANAMMTNTTLTTLYLWNNQIRSTGARCLADALQKNTTITTLDLGRNQIGTAGTKYLADMLRINSTLTTLSLWDNEIKVKGAEYLATALRTNKTLTTLDMGFNQIGDNGEQYLLDTLHTHKTLITLNLDNNPLIFT</sequence>
<dbReference type="InterPro" id="IPR052394">
    <property type="entry name" value="LRR-containing"/>
</dbReference>
<reference evidence="2" key="1">
    <citation type="submission" date="2021-02" db="EMBL/GenBank/DDBJ databases">
        <authorList>
            <person name="Nowell W R."/>
        </authorList>
    </citation>
    <scope>NUCLEOTIDE SEQUENCE</scope>
</reference>
<dbReference type="PANTHER" id="PTHR24114">
    <property type="entry name" value="LEUCINE RICH REPEAT FAMILY PROTEIN"/>
    <property type="match status" value="1"/>
</dbReference>
<evidence type="ECO:0000313" key="4">
    <source>
        <dbReference type="Proteomes" id="UP000663832"/>
    </source>
</evidence>
<dbReference type="InterPro" id="IPR032675">
    <property type="entry name" value="LRR_dom_sf"/>
</dbReference>
<dbReference type="SUPFAM" id="SSF81383">
    <property type="entry name" value="F-box domain"/>
    <property type="match status" value="1"/>
</dbReference>
<evidence type="ECO:0000313" key="5">
    <source>
        <dbReference type="Proteomes" id="UP000663877"/>
    </source>
</evidence>
<dbReference type="PROSITE" id="PS50181">
    <property type="entry name" value="FBOX"/>
    <property type="match status" value="1"/>
</dbReference>
<dbReference type="CDD" id="cd09917">
    <property type="entry name" value="F-box_SF"/>
    <property type="match status" value="1"/>
</dbReference>
<evidence type="ECO:0000313" key="3">
    <source>
        <dbReference type="EMBL" id="CAF1403518.1"/>
    </source>
</evidence>
<dbReference type="OrthoDB" id="10066924at2759"/>
<dbReference type="Proteomes" id="UP000663877">
    <property type="component" value="Unassembled WGS sequence"/>
</dbReference>
<comment type="caution">
    <text evidence="2">The sequence shown here is derived from an EMBL/GenBank/DDBJ whole genome shotgun (WGS) entry which is preliminary data.</text>
</comment>
<dbReference type="Gene3D" id="3.80.10.10">
    <property type="entry name" value="Ribonuclease Inhibitor"/>
    <property type="match status" value="3"/>
</dbReference>
<dbReference type="InterPro" id="IPR001810">
    <property type="entry name" value="F-box_dom"/>
</dbReference>
<dbReference type="EMBL" id="CAJNOI010000083">
    <property type="protein sequence ID" value="CAF1025958.1"/>
    <property type="molecule type" value="Genomic_DNA"/>
</dbReference>
<proteinExistence type="predicted"/>
<dbReference type="InterPro" id="IPR036047">
    <property type="entry name" value="F-box-like_dom_sf"/>
</dbReference>
<dbReference type="InterPro" id="IPR001611">
    <property type="entry name" value="Leu-rich_rpt"/>
</dbReference>
<dbReference type="AlphaFoldDB" id="A0A814IMI0"/>
<dbReference type="SMART" id="SM00368">
    <property type="entry name" value="LRR_RI"/>
    <property type="match status" value="12"/>
</dbReference>
<dbReference type="Proteomes" id="UP000663832">
    <property type="component" value="Unassembled WGS sequence"/>
</dbReference>
<feature type="domain" description="F-box" evidence="1">
    <location>
        <begin position="3"/>
        <end position="57"/>
    </location>
</feature>
<dbReference type="PANTHER" id="PTHR24114:SF2">
    <property type="entry name" value="F-BOX DOMAIN-CONTAINING PROTEIN-RELATED"/>
    <property type="match status" value="1"/>
</dbReference>
<dbReference type="Pfam" id="PF13516">
    <property type="entry name" value="LRR_6"/>
    <property type="match status" value="11"/>
</dbReference>
<dbReference type="SUPFAM" id="SSF52047">
    <property type="entry name" value="RNI-like"/>
    <property type="match status" value="2"/>
</dbReference>
<name>A0A814IMI0_9BILA</name>
<keyword evidence="4" id="KW-1185">Reference proteome</keyword>
<dbReference type="Pfam" id="PF00646">
    <property type="entry name" value="F-box"/>
    <property type="match status" value="1"/>
</dbReference>